<gene>
    <name evidence="2" type="ORF">GSF22_33460</name>
</gene>
<dbReference type="RefSeq" id="WP_208817912.1">
    <property type="nucleotide sequence ID" value="NZ_WVUH01000642.1"/>
</dbReference>
<proteinExistence type="predicted"/>
<organism evidence="2 3">
    <name type="scientific">Micromonospora echinofusca</name>
    <dbReference type="NCBI Taxonomy" id="47858"/>
    <lineage>
        <taxon>Bacteria</taxon>
        <taxon>Bacillati</taxon>
        <taxon>Actinomycetota</taxon>
        <taxon>Actinomycetes</taxon>
        <taxon>Micromonosporales</taxon>
        <taxon>Micromonosporaceae</taxon>
        <taxon>Micromonospora</taxon>
    </lineage>
</organism>
<evidence type="ECO:0000259" key="1">
    <source>
        <dbReference type="Pfam" id="PF04738"/>
    </source>
</evidence>
<accession>A0ABS3W267</accession>
<feature type="non-terminal residue" evidence="2">
    <location>
        <position position="1"/>
    </location>
</feature>
<comment type="caution">
    <text evidence="2">The sequence shown here is derived from an EMBL/GenBank/DDBJ whole genome shotgun (WGS) entry which is preliminary data.</text>
</comment>
<dbReference type="Proteomes" id="UP000823521">
    <property type="component" value="Unassembled WGS sequence"/>
</dbReference>
<dbReference type="EMBL" id="WVUH01000642">
    <property type="protein sequence ID" value="MBO4210863.1"/>
    <property type="molecule type" value="Genomic_DNA"/>
</dbReference>
<dbReference type="InterPro" id="IPR006827">
    <property type="entry name" value="Lant_deHydtase_N"/>
</dbReference>
<keyword evidence="3" id="KW-1185">Reference proteome</keyword>
<feature type="domain" description="Lantibiotic dehydratase N-terminal" evidence="1">
    <location>
        <begin position="13"/>
        <end position="459"/>
    </location>
</feature>
<evidence type="ECO:0000313" key="2">
    <source>
        <dbReference type="EMBL" id="MBO4210863.1"/>
    </source>
</evidence>
<dbReference type="Pfam" id="PF04738">
    <property type="entry name" value="Lant_dehydr_N"/>
    <property type="match status" value="1"/>
</dbReference>
<reference evidence="2 3" key="1">
    <citation type="submission" date="2019-12" db="EMBL/GenBank/DDBJ databases">
        <title>Whole genome sequencing of endophytic Actinobacterium Micromonospora sp. MPMI6T.</title>
        <authorList>
            <person name="Evv R."/>
            <person name="Podile A.R."/>
        </authorList>
    </citation>
    <scope>NUCLEOTIDE SEQUENCE [LARGE SCALE GENOMIC DNA]</scope>
    <source>
        <strain evidence="2 3">MPMI6</strain>
    </source>
</reference>
<feature type="non-terminal residue" evidence="2">
    <location>
        <position position="460"/>
    </location>
</feature>
<protein>
    <submittedName>
        <fullName evidence="2">Lantibiotic dehydratase</fullName>
    </submittedName>
</protein>
<name>A0ABS3W267_MICEH</name>
<evidence type="ECO:0000313" key="3">
    <source>
        <dbReference type="Proteomes" id="UP000823521"/>
    </source>
</evidence>
<sequence>VGVVVPGRPAEPTTPQVRRVLALCDGTRPARAIQRQLAPELSASQVVEILTELVRRRWIVWQLEIPADARAERHLRAFLEQVDDPPLRRRWLDRLDVLEQGRDRVRTATDVDQLCAALADLESGFVALTDTAATREKSAGTAPCRGLVYADSRRSATARLGGDVLTALAPLESMLTAAGWLTSTLTGRLLPRFRQVYDRLRAGTDQPVDLASFWFACMPVLHGDATAEATAVQQEFWRRWADILPPTAGVRRVRADAATVAARVREVFGDAPATSWTAARYLSPDVLIAAEDADAVARGDFQLVLGELHVATNTVGANLFVHQHPAPEELFAATDRDHPGPRLLPVLAKEHRSRLSIRVGRNLVRPEDYLVALVDHTADPRRPRTVLSADVSVVERDDRLVVVLPDGAEFDVLDVFSHVLTTLVMDLFRVLPDADHSPRVTVDRMVVARESWRFVAGELG</sequence>